<keyword evidence="2" id="KW-0812">Transmembrane</keyword>
<accession>A0A5R9C689</accession>
<dbReference type="OrthoDB" id="9776502at2"/>
<feature type="transmembrane region" description="Helical" evidence="2">
    <location>
        <begin position="101"/>
        <end position="119"/>
    </location>
</feature>
<feature type="transmembrane region" description="Helical" evidence="2">
    <location>
        <begin position="66"/>
        <end position="89"/>
    </location>
</feature>
<feature type="compositionally biased region" description="Acidic residues" evidence="1">
    <location>
        <begin position="439"/>
        <end position="451"/>
    </location>
</feature>
<dbReference type="Proteomes" id="UP000307201">
    <property type="component" value="Unassembled WGS sequence"/>
</dbReference>
<feature type="transmembrane region" description="Helical" evidence="2">
    <location>
        <begin position="23"/>
        <end position="42"/>
    </location>
</feature>
<feature type="transmembrane region" description="Helical" evidence="2">
    <location>
        <begin position="238"/>
        <end position="257"/>
    </location>
</feature>
<proteinExistence type="predicted"/>
<protein>
    <submittedName>
        <fullName evidence="3">DUF1576 domain-containing protein</fullName>
    </submittedName>
</protein>
<evidence type="ECO:0000256" key="2">
    <source>
        <dbReference type="SAM" id="Phobius"/>
    </source>
</evidence>
<name>A0A5R9C689_9LACT</name>
<evidence type="ECO:0000313" key="3">
    <source>
        <dbReference type="EMBL" id="TLQ08573.1"/>
    </source>
</evidence>
<organism evidence="3 4">
    <name type="scientific">Marinilactibacillus psychrotolerans</name>
    <dbReference type="NCBI Taxonomy" id="191770"/>
    <lineage>
        <taxon>Bacteria</taxon>
        <taxon>Bacillati</taxon>
        <taxon>Bacillota</taxon>
        <taxon>Bacilli</taxon>
        <taxon>Lactobacillales</taxon>
        <taxon>Carnobacteriaceae</taxon>
        <taxon>Marinilactibacillus</taxon>
    </lineage>
</organism>
<sequence length="451" mass="48553">MEMIMDINNDRVILPYQHVSQKVLLGFLLGFSFLFIAVSFYFNSFEEIINGQFKILTSPSNLTTDYFALTTVGATFFNSGILMIHSLVLMKMTKARINGPLIAAFFTVAAFSFFGKNLYNSMPIVLGAFSYAWITKVSAKKSLLAALFGTALGPLVNEITFNIGLPILPGILLGNSAGFVAGFILPPLAHHFVGFTKGFSLYNIGFSSGVVGTIVTSILRATGVVIEPVSLLSSGYNLPLSILFFFVFASLLVFGLYQNGWSFKGYGSITKHSGQLSTDFLEKTGFSLTLINMGLLGLVATTFVLVLGGELNGPTIGGILTVVGFGAFGKHLKNVLPILLGVILIGYLNSYDMSATSVIIAGLFGTTVAPIAGRYGFFMGMVAGGLHLTVVSNTSYLHGGINLYNNGFAGGFVAALMIPLLEAVHYHREQRRELREPVDPAEEIELEKEKS</sequence>
<feature type="transmembrane region" description="Helical" evidence="2">
    <location>
        <begin position="408"/>
        <end position="426"/>
    </location>
</feature>
<comment type="caution">
    <text evidence="3">The sequence shown here is derived from an EMBL/GenBank/DDBJ whole genome shotgun (WGS) entry which is preliminary data.</text>
</comment>
<reference evidence="3 4" key="1">
    <citation type="submission" date="2019-05" db="EMBL/GenBank/DDBJ databases">
        <title>The metagenome of a microbial culture collection derived from dairy environment covers the genomic content of the human microbiome.</title>
        <authorList>
            <person name="Roder T."/>
            <person name="Wuthrich D."/>
            <person name="Sattari Z."/>
            <person name="Von Ah U."/>
            <person name="Bar C."/>
            <person name="Ronchi F."/>
            <person name="Macpherson A.J."/>
            <person name="Ganal-Vonarburg S.C."/>
            <person name="Bruggmann R."/>
            <person name="Vergeres G."/>
        </authorList>
    </citation>
    <scope>NUCLEOTIDE SEQUENCE [LARGE SCALE GENOMIC DNA]</scope>
    <source>
        <strain evidence="3 4">FAM 24235</strain>
    </source>
</reference>
<gene>
    <name evidence="3" type="ORF">FEZ48_03835</name>
</gene>
<dbReference type="EMBL" id="VBTE01000007">
    <property type="protein sequence ID" value="TLQ08573.1"/>
    <property type="molecule type" value="Genomic_DNA"/>
</dbReference>
<feature type="transmembrane region" description="Helical" evidence="2">
    <location>
        <begin position="204"/>
        <end position="226"/>
    </location>
</feature>
<feature type="transmembrane region" description="Helical" evidence="2">
    <location>
        <begin position="338"/>
        <end position="364"/>
    </location>
</feature>
<evidence type="ECO:0000256" key="1">
    <source>
        <dbReference type="SAM" id="MobiDB-lite"/>
    </source>
</evidence>
<feature type="transmembrane region" description="Helical" evidence="2">
    <location>
        <begin position="163"/>
        <end position="184"/>
    </location>
</feature>
<keyword evidence="2" id="KW-1133">Transmembrane helix</keyword>
<feature type="region of interest" description="Disordered" evidence="1">
    <location>
        <begin position="432"/>
        <end position="451"/>
    </location>
</feature>
<feature type="transmembrane region" description="Helical" evidence="2">
    <location>
        <begin position="286"/>
        <end position="308"/>
    </location>
</feature>
<dbReference type="AlphaFoldDB" id="A0A5R9C689"/>
<dbReference type="STRING" id="191770.SAMN04488013_10161"/>
<dbReference type="InterPro" id="IPR011470">
    <property type="entry name" value="DUF1576"/>
</dbReference>
<dbReference type="Pfam" id="PF07613">
    <property type="entry name" value="DUF1576"/>
    <property type="match status" value="2"/>
</dbReference>
<keyword evidence="2" id="KW-0472">Membrane</keyword>
<evidence type="ECO:0000313" key="4">
    <source>
        <dbReference type="Proteomes" id="UP000307201"/>
    </source>
</evidence>